<keyword evidence="2" id="KW-1185">Reference proteome</keyword>
<accession>A0AAD7BAX7</accession>
<proteinExistence type="predicted"/>
<organism evidence="1 2">
    <name type="scientific">Roridomyces roridus</name>
    <dbReference type="NCBI Taxonomy" id="1738132"/>
    <lineage>
        <taxon>Eukaryota</taxon>
        <taxon>Fungi</taxon>
        <taxon>Dikarya</taxon>
        <taxon>Basidiomycota</taxon>
        <taxon>Agaricomycotina</taxon>
        <taxon>Agaricomycetes</taxon>
        <taxon>Agaricomycetidae</taxon>
        <taxon>Agaricales</taxon>
        <taxon>Marasmiineae</taxon>
        <taxon>Mycenaceae</taxon>
        <taxon>Roridomyces</taxon>
    </lineage>
</organism>
<reference evidence="1" key="1">
    <citation type="submission" date="2023-03" db="EMBL/GenBank/DDBJ databases">
        <title>Massive genome expansion in bonnet fungi (Mycena s.s.) driven by repeated elements and novel gene families across ecological guilds.</title>
        <authorList>
            <consortium name="Lawrence Berkeley National Laboratory"/>
            <person name="Harder C.B."/>
            <person name="Miyauchi S."/>
            <person name="Viragh M."/>
            <person name="Kuo A."/>
            <person name="Thoen E."/>
            <person name="Andreopoulos B."/>
            <person name="Lu D."/>
            <person name="Skrede I."/>
            <person name="Drula E."/>
            <person name="Henrissat B."/>
            <person name="Morin E."/>
            <person name="Kohler A."/>
            <person name="Barry K."/>
            <person name="LaButti K."/>
            <person name="Morin E."/>
            <person name="Salamov A."/>
            <person name="Lipzen A."/>
            <person name="Mereny Z."/>
            <person name="Hegedus B."/>
            <person name="Baldrian P."/>
            <person name="Stursova M."/>
            <person name="Weitz H."/>
            <person name="Taylor A."/>
            <person name="Grigoriev I.V."/>
            <person name="Nagy L.G."/>
            <person name="Martin F."/>
            <person name="Kauserud H."/>
        </authorList>
    </citation>
    <scope>NUCLEOTIDE SEQUENCE</scope>
    <source>
        <strain evidence="1">9284</strain>
    </source>
</reference>
<dbReference type="Proteomes" id="UP001221142">
    <property type="component" value="Unassembled WGS sequence"/>
</dbReference>
<name>A0AAD7BAX7_9AGAR</name>
<comment type="caution">
    <text evidence="1">The sequence shown here is derived from an EMBL/GenBank/DDBJ whole genome shotgun (WGS) entry which is preliminary data.</text>
</comment>
<evidence type="ECO:0000313" key="1">
    <source>
        <dbReference type="EMBL" id="KAJ7615952.1"/>
    </source>
</evidence>
<sequence>MPSLLDLPNELLTEVAKHFPRVYSGMDARKHGVRSDQFEGIDTLRALSHTCRILRNVCRPVLWQHVQAVYNSRTRPQRRGLTRILERRMAGLLKKSASSVRPHICSLSISFIECSMTNWAWEPISGFLRALASLPNLRELTIVDAPENWWQMQHVFKAGWEGKVYPSVLSLGIPPELAPMLRCFPNVQTLMQCNEIHEEHAVGGSKTLFEQSRDLYRNVKAIQNLNLNRGWGVVQCIRENIPQVQSISVWDGFALEDLSILQTLPCLTELHIRYQPPPVQAGLYGHHRRSKYPPLDEIITAAERVLRAPRQGTGGR</sequence>
<dbReference type="AlphaFoldDB" id="A0AAD7BAX7"/>
<evidence type="ECO:0008006" key="3">
    <source>
        <dbReference type="Google" id="ProtNLM"/>
    </source>
</evidence>
<gene>
    <name evidence="1" type="ORF">FB45DRAFT_935010</name>
</gene>
<protein>
    <recommendedName>
        <fullName evidence="3">F-box domain-containing protein</fullName>
    </recommendedName>
</protein>
<dbReference type="EMBL" id="JARKIF010000023">
    <property type="protein sequence ID" value="KAJ7615952.1"/>
    <property type="molecule type" value="Genomic_DNA"/>
</dbReference>
<evidence type="ECO:0000313" key="2">
    <source>
        <dbReference type="Proteomes" id="UP001221142"/>
    </source>
</evidence>